<feature type="transmembrane region" description="Helical" evidence="2">
    <location>
        <begin position="497"/>
        <end position="529"/>
    </location>
</feature>
<feature type="transmembrane region" description="Helical" evidence="2">
    <location>
        <begin position="466"/>
        <end position="485"/>
    </location>
</feature>
<evidence type="ECO:0000313" key="5">
    <source>
        <dbReference type="Proteomes" id="UP001233999"/>
    </source>
</evidence>
<feature type="region of interest" description="Disordered" evidence="1">
    <location>
        <begin position="60"/>
        <end position="97"/>
    </location>
</feature>
<feature type="transmembrane region" description="Helical" evidence="2">
    <location>
        <begin position="236"/>
        <end position="253"/>
    </location>
</feature>
<feature type="transmembrane region" description="Helical" evidence="2">
    <location>
        <begin position="320"/>
        <end position="343"/>
    </location>
</feature>
<dbReference type="EMBL" id="JASPKZ010007648">
    <property type="protein sequence ID" value="KAJ9583177.1"/>
    <property type="molecule type" value="Genomic_DNA"/>
</dbReference>
<dbReference type="Proteomes" id="UP001233999">
    <property type="component" value="Unassembled WGS sequence"/>
</dbReference>
<feature type="transmembrane region" description="Helical" evidence="2">
    <location>
        <begin position="176"/>
        <end position="197"/>
    </location>
</feature>
<dbReference type="InterPro" id="IPR052728">
    <property type="entry name" value="O2_lipid_transport_reg"/>
</dbReference>
<keyword evidence="2" id="KW-1133">Transmembrane helix</keyword>
<name>A0AAD7ZML4_DIPPU</name>
<feature type="transmembrane region" description="Helical" evidence="2">
    <location>
        <begin position="419"/>
        <end position="445"/>
    </location>
</feature>
<reference evidence="4" key="1">
    <citation type="journal article" date="2023" name="IScience">
        <title>Live-bearing cockroach genome reveals convergent evolutionary mechanisms linked to viviparity in insects and beyond.</title>
        <authorList>
            <person name="Fouks B."/>
            <person name="Harrison M.C."/>
            <person name="Mikhailova A.A."/>
            <person name="Marchal E."/>
            <person name="English S."/>
            <person name="Carruthers M."/>
            <person name="Jennings E.C."/>
            <person name="Chiamaka E.L."/>
            <person name="Frigard R.A."/>
            <person name="Pippel M."/>
            <person name="Attardo G.M."/>
            <person name="Benoit J.B."/>
            <person name="Bornberg-Bauer E."/>
            <person name="Tobe S.S."/>
        </authorList>
    </citation>
    <scope>NUCLEOTIDE SEQUENCE</scope>
    <source>
        <strain evidence="4">Stay&amp;Tobe</strain>
    </source>
</reference>
<accession>A0AAD7ZML4</accession>
<reference evidence="4" key="2">
    <citation type="submission" date="2023-05" db="EMBL/GenBank/DDBJ databases">
        <authorList>
            <person name="Fouks B."/>
        </authorList>
    </citation>
    <scope>NUCLEOTIDE SEQUENCE</scope>
    <source>
        <strain evidence="4">Stay&amp;Tobe</strain>
        <tissue evidence="4">Testes</tissue>
    </source>
</reference>
<feature type="transmembrane region" description="Helical" evidence="2">
    <location>
        <begin position="392"/>
        <end position="413"/>
    </location>
</feature>
<evidence type="ECO:0000313" key="4">
    <source>
        <dbReference type="EMBL" id="KAJ9583177.1"/>
    </source>
</evidence>
<dbReference type="AlphaFoldDB" id="A0AAD7ZML4"/>
<feature type="transmembrane region" description="Helical" evidence="2">
    <location>
        <begin position="26"/>
        <end position="51"/>
    </location>
</feature>
<feature type="transmembrane region" description="Helical" evidence="2">
    <location>
        <begin position="363"/>
        <end position="380"/>
    </location>
</feature>
<comment type="caution">
    <text evidence="4">The sequence shown here is derived from an EMBL/GenBank/DDBJ whole genome shotgun (WGS) entry which is preliminary data.</text>
</comment>
<dbReference type="Pfam" id="PF01757">
    <property type="entry name" value="Acyl_transf_3"/>
    <property type="match status" value="1"/>
</dbReference>
<feature type="compositionally biased region" description="Polar residues" evidence="1">
    <location>
        <begin position="71"/>
        <end position="83"/>
    </location>
</feature>
<dbReference type="GO" id="GO:0016747">
    <property type="term" value="F:acyltransferase activity, transferring groups other than amino-acyl groups"/>
    <property type="evidence" value="ECO:0007669"/>
    <property type="project" value="InterPro"/>
</dbReference>
<feature type="domain" description="Acyltransferase 3" evidence="3">
    <location>
        <begin position="131"/>
        <end position="514"/>
    </location>
</feature>
<gene>
    <name evidence="4" type="ORF">L9F63_022477</name>
</gene>
<protein>
    <recommendedName>
        <fullName evidence="3">Acyltransferase 3 domain-containing protein</fullName>
    </recommendedName>
</protein>
<keyword evidence="2" id="KW-0812">Transmembrane</keyword>
<proteinExistence type="predicted"/>
<feature type="transmembrane region" description="Helical" evidence="2">
    <location>
        <begin position="293"/>
        <end position="313"/>
    </location>
</feature>
<evidence type="ECO:0000256" key="2">
    <source>
        <dbReference type="SAM" id="Phobius"/>
    </source>
</evidence>
<evidence type="ECO:0000259" key="3">
    <source>
        <dbReference type="Pfam" id="PF01757"/>
    </source>
</evidence>
<feature type="transmembrane region" description="Helical" evidence="2">
    <location>
        <begin position="137"/>
        <end position="156"/>
    </location>
</feature>
<sequence length="537" mass="60780">MAPPQVTVLGARPVPDPTFSIWEEPVLYILIVIISVVGLMVAIGTAYDIILQRRNQQNVEKTPGPAECNGNHLTYTSTGPEQSTKPETESTNKTKQSTLRPGLFSQCVLCFSAWSNLRKICDTRTEDSLACIHGMRVLSLLWVIAGHTCMFTFPISDNKGFRQLVEQDFLFQSISNGAFSVDTFFFLSGVMVSYVFFKNTSKNNTKEDISTVQMLKNNSVRFLGVFSYRYLRLTPPYLFILMVTQLNSRWFYYNAVMHNPFLVRDQSTCPDYWWRNALYINTLFPVKDMCMIWSWYLANDTQFYTLGILLLLVSAKYFKLAVTSMFTFLVSSWFTTAVIVLNTHHMPSIEEPLGLFDELYDKPWTRLGPYVIGMCAGWILHTTNCKIKMHKALVVIGWALSIAMSFVLVHGLYGDLGPIMSAAYVALSHTAWAIAVAWIVIACTTGNGGYVNKVLSCKFLYPLSRITYCAYLVHPLVMISVIMHLDSPMHLARASMIIVIFGYFCTSYMLSLIVSLGFEAPTISLLNILHPIKRKLK</sequence>
<dbReference type="PANTHER" id="PTHR11161:SF72">
    <property type="entry name" value="FI21449P1"/>
    <property type="match status" value="1"/>
</dbReference>
<keyword evidence="5" id="KW-1185">Reference proteome</keyword>
<dbReference type="InterPro" id="IPR002656">
    <property type="entry name" value="Acyl_transf_3_dom"/>
</dbReference>
<organism evidence="4 5">
    <name type="scientific">Diploptera punctata</name>
    <name type="common">Pacific beetle cockroach</name>
    <dbReference type="NCBI Taxonomy" id="6984"/>
    <lineage>
        <taxon>Eukaryota</taxon>
        <taxon>Metazoa</taxon>
        <taxon>Ecdysozoa</taxon>
        <taxon>Arthropoda</taxon>
        <taxon>Hexapoda</taxon>
        <taxon>Insecta</taxon>
        <taxon>Pterygota</taxon>
        <taxon>Neoptera</taxon>
        <taxon>Polyneoptera</taxon>
        <taxon>Dictyoptera</taxon>
        <taxon>Blattodea</taxon>
        <taxon>Blaberoidea</taxon>
        <taxon>Blaberidae</taxon>
        <taxon>Diplopterinae</taxon>
        <taxon>Diploptera</taxon>
    </lineage>
</organism>
<evidence type="ECO:0000256" key="1">
    <source>
        <dbReference type="SAM" id="MobiDB-lite"/>
    </source>
</evidence>
<dbReference type="PANTHER" id="PTHR11161">
    <property type="entry name" value="O-ACYLTRANSFERASE"/>
    <property type="match status" value="1"/>
</dbReference>
<keyword evidence="2" id="KW-0472">Membrane</keyword>